<reference evidence="2" key="2">
    <citation type="submission" date="2023-05" db="EMBL/GenBank/DDBJ databases">
        <authorList>
            <consortium name="Lawrence Berkeley National Laboratory"/>
            <person name="Steindorff A."/>
            <person name="Hensen N."/>
            <person name="Bonometti L."/>
            <person name="Westerberg I."/>
            <person name="Brannstrom I.O."/>
            <person name="Guillou S."/>
            <person name="Cros-Aarteil S."/>
            <person name="Calhoun S."/>
            <person name="Haridas S."/>
            <person name="Kuo A."/>
            <person name="Mondo S."/>
            <person name="Pangilinan J."/>
            <person name="Riley R."/>
            <person name="Labutti K."/>
            <person name="Andreopoulos B."/>
            <person name="Lipzen A."/>
            <person name="Chen C."/>
            <person name="Yanf M."/>
            <person name="Daum C."/>
            <person name="Ng V."/>
            <person name="Clum A."/>
            <person name="Ohm R."/>
            <person name="Martin F."/>
            <person name="Silar P."/>
            <person name="Natvig D."/>
            <person name="Lalanne C."/>
            <person name="Gautier V."/>
            <person name="Ament-Velasquez S.L."/>
            <person name="Kruys A."/>
            <person name="Hutchinson M.I."/>
            <person name="Powell A.J."/>
            <person name="Barry K."/>
            <person name="Miller A.N."/>
            <person name="Grigoriev I.V."/>
            <person name="Debuchy R."/>
            <person name="Gladieux P."/>
            <person name="Thoren M.H."/>
            <person name="Johannesson H."/>
        </authorList>
    </citation>
    <scope>NUCLEOTIDE SEQUENCE</scope>
    <source>
        <strain evidence="2">CBS 892.96</strain>
    </source>
</reference>
<dbReference type="EMBL" id="MU866186">
    <property type="protein sequence ID" value="KAK4176766.1"/>
    <property type="molecule type" value="Genomic_DNA"/>
</dbReference>
<evidence type="ECO:0000259" key="1">
    <source>
        <dbReference type="Pfam" id="PF06985"/>
    </source>
</evidence>
<gene>
    <name evidence="2" type="ORF">QBC36DRAFT_346023</name>
</gene>
<dbReference type="Pfam" id="PF06985">
    <property type="entry name" value="HET"/>
    <property type="match status" value="1"/>
</dbReference>
<protein>
    <recommendedName>
        <fullName evidence="1">Heterokaryon incompatibility domain-containing protein</fullName>
    </recommendedName>
</protein>
<dbReference type="PANTHER" id="PTHR33112:SF10">
    <property type="entry name" value="TOL"/>
    <property type="match status" value="1"/>
</dbReference>
<comment type="caution">
    <text evidence="2">The sequence shown here is derived from an EMBL/GenBank/DDBJ whole genome shotgun (WGS) entry which is preliminary data.</text>
</comment>
<accession>A0AAN7A673</accession>
<evidence type="ECO:0000313" key="3">
    <source>
        <dbReference type="Proteomes" id="UP001302321"/>
    </source>
</evidence>
<organism evidence="2 3">
    <name type="scientific">Triangularia setosa</name>
    <dbReference type="NCBI Taxonomy" id="2587417"/>
    <lineage>
        <taxon>Eukaryota</taxon>
        <taxon>Fungi</taxon>
        <taxon>Dikarya</taxon>
        <taxon>Ascomycota</taxon>
        <taxon>Pezizomycotina</taxon>
        <taxon>Sordariomycetes</taxon>
        <taxon>Sordariomycetidae</taxon>
        <taxon>Sordariales</taxon>
        <taxon>Podosporaceae</taxon>
        <taxon>Triangularia</taxon>
    </lineage>
</organism>
<dbReference type="AlphaFoldDB" id="A0AAN7A673"/>
<dbReference type="PANTHER" id="PTHR33112">
    <property type="entry name" value="DOMAIN PROTEIN, PUTATIVE-RELATED"/>
    <property type="match status" value="1"/>
</dbReference>
<reference evidence="2" key="1">
    <citation type="journal article" date="2023" name="Mol. Phylogenet. Evol.">
        <title>Genome-scale phylogeny and comparative genomics of the fungal order Sordariales.</title>
        <authorList>
            <person name="Hensen N."/>
            <person name="Bonometti L."/>
            <person name="Westerberg I."/>
            <person name="Brannstrom I.O."/>
            <person name="Guillou S."/>
            <person name="Cros-Aarteil S."/>
            <person name="Calhoun S."/>
            <person name="Haridas S."/>
            <person name="Kuo A."/>
            <person name="Mondo S."/>
            <person name="Pangilinan J."/>
            <person name="Riley R."/>
            <person name="LaButti K."/>
            <person name="Andreopoulos B."/>
            <person name="Lipzen A."/>
            <person name="Chen C."/>
            <person name="Yan M."/>
            <person name="Daum C."/>
            <person name="Ng V."/>
            <person name="Clum A."/>
            <person name="Steindorff A."/>
            <person name="Ohm R.A."/>
            <person name="Martin F."/>
            <person name="Silar P."/>
            <person name="Natvig D.O."/>
            <person name="Lalanne C."/>
            <person name="Gautier V."/>
            <person name="Ament-Velasquez S.L."/>
            <person name="Kruys A."/>
            <person name="Hutchinson M.I."/>
            <person name="Powell A.J."/>
            <person name="Barry K."/>
            <person name="Miller A.N."/>
            <person name="Grigoriev I.V."/>
            <person name="Debuchy R."/>
            <person name="Gladieux P."/>
            <person name="Hiltunen Thoren M."/>
            <person name="Johannesson H."/>
        </authorList>
    </citation>
    <scope>NUCLEOTIDE SEQUENCE</scope>
    <source>
        <strain evidence="2">CBS 892.96</strain>
    </source>
</reference>
<name>A0AAN7A673_9PEZI</name>
<dbReference type="Proteomes" id="UP001302321">
    <property type="component" value="Unassembled WGS sequence"/>
</dbReference>
<evidence type="ECO:0000313" key="2">
    <source>
        <dbReference type="EMBL" id="KAK4176766.1"/>
    </source>
</evidence>
<sequence>MSSFKQVISLIELPKIFQEAVQVPRRFNIEYIWDWKRESVLMASIYGNSHLNIAATASRDGRGGCFRPRRTTALHPVKMIIHSRDFYPQAFEKAPLNTRAWVLQERLLSPGLTAIERYPDGIGGLFPSPRFLRNRLDSLLQTALLPGQELFHTWKPIVGAYSSCALTKPSDKLIALHGIASKIKDVFKANYVADLFSTNLES</sequence>
<keyword evidence="3" id="KW-1185">Reference proteome</keyword>
<feature type="domain" description="Heterokaryon incompatibility" evidence="1">
    <location>
        <begin position="10"/>
        <end position="105"/>
    </location>
</feature>
<proteinExistence type="predicted"/>
<dbReference type="InterPro" id="IPR010730">
    <property type="entry name" value="HET"/>
</dbReference>